<feature type="region of interest" description="Disordered" evidence="1">
    <location>
        <begin position="426"/>
        <end position="488"/>
    </location>
</feature>
<dbReference type="GO" id="GO:0019005">
    <property type="term" value="C:SCF ubiquitin ligase complex"/>
    <property type="evidence" value="ECO:0007669"/>
    <property type="project" value="TreeGrafter"/>
</dbReference>
<evidence type="ECO:0008006" key="6">
    <source>
        <dbReference type="Google" id="ProtNLM"/>
    </source>
</evidence>
<evidence type="ECO:0000259" key="2">
    <source>
        <dbReference type="Pfam" id="PF12937"/>
    </source>
</evidence>
<reference evidence="4" key="1">
    <citation type="journal article" date="2020" name="Fungal Divers.">
        <title>Resolving the Mortierellaceae phylogeny through synthesis of multi-gene phylogenetics and phylogenomics.</title>
        <authorList>
            <person name="Vandepol N."/>
            <person name="Liber J."/>
            <person name="Desiro A."/>
            <person name="Na H."/>
            <person name="Kennedy M."/>
            <person name="Barry K."/>
            <person name="Grigoriev I.V."/>
            <person name="Miller A.N."/>
            <person name="O'Donnell K."/>
            <person name="Stajich J.E."/>
            <person name="Bonito G."/>
        </authorList>
    </citation>
    <scope>NUCLEOTIDE SEQUENCE</scope>
    <source>
        <strain evidence="4">CK1249</strain>
    </source>
</reference>
<dbReference type="InterPro" id="IPR057207">
    <property type="entry name" value="FBXL15_LRR"/>
</dbReference>
<dbReference type="EMBL" id="JAAAHY010001099">
    <property type="protein sequence ID" value="KAF9952725.1"/>
    <property type="molecule type" value="Genomic_DNA"/>
</dbReference>
<dbReference type="InterPro" id="IPR032675">
    <property type="entry name" value="LRR_dom_sf"/>
</dbReference>
<dbReference type="GO" id="GO:0031146">
    <property type="term" value="P:SCF-dependent proteasomal ubiquitin-dependent protein catabolic process"/>
    <property type="evidence" value="ECO:0007669"/>
    <property type="project" value="TreeGrafter"/>
</dbReference>
<dbReference type="Gene3D" id="3.80.10.10">
    <property type="entry name" value="Ribonuclease Inhibitor"/>
    <property type="match status" value="1"/>
</dbReference>
<dbReference type="Pfam" id="PF25372">
    <property type="entry name" value="DUF7885"/>
    <property type="match status" value="1"/>
</dbReference>
<dbReference type="InterPro" id="IPR001810">
    <property type="entry name" value="F-box_dom"/>
</dbReference>
<feature type="compositionally biased region" description="Polar residues" evidence="1">
    <location>
        <begin position="446"/>
        <end position="469"/>
    </location>
</feature>
<dbReference type="OrthoDB" id="550575at2759"/>
<dbReference type="Pfam" id="PF12937">
    <property type="entry name" value="F-box-like"/>
    <property type="match status" value="1"/>
</dbReference>
<proteinExistence type="predicted"/>
<dbReference type="PANTHER" id="PTHR13318">
    <property type="entry name" value="PARTNER OF PAIRED, ISOFORM B-RELATED"/>
    <property type="match status" value="1"/>
</dbReference>
<dbReference type="SUPFAM" id="SSF52047">
    <property type="entry name" value="RNI-like"/>
    <property type="match status" value="1"/>
</dbReference>
<protein>
    <recommendedName>
        <fullName evidence="6">F-box domain-containing protein</fullName>
    </recommendedName>
</protein>
<evidence type="ECO:0000313" key="4">
    <source>
        <dbReference type="EMBL" id="KAF9952725.1"/>
    </source>
</evidence>
<dbReference type="SUPFAM" id="SSF81383">
    <property type="entry name" value="F-box domain"/>
    <property type="match status" value="1"/>
</dbReference>
<dbReference type="InterPro" id="IPR036047">
    <property type="entry name" value="F-box-like_dom_sf"/>
</dbReference>
<name>A0A9P6LZ04_MORAP</name>
<dbReference type="Proteomes" id="UP000738359">
    <property type="component" value="Unassembled WGS sequence"/>
</dbReference>
<dbReference type="AlphaFoldDB" id="A0A9P6LZ04"/>
<comment type="caution">
    <text evidence="4">The sequence shown here is derived from an EMBL/GenBank/DDBJ whole genome shotgun (WGS) entry which is preliminary data.</text>
</comment>
<feature type="compositionally biased region" description="Polar residues" evidence="1">
    <location>
        <begin position="428"/>
        <end position="437"/>
    </location>
</feature>
<accession>A0A9P6LZ04</accession>
<organism evidence="4 5">
    <name type="scientific">Mortierella alpina</name>
    <name type="common">Oleaginous fungus</name>
    <name type="synonym">Mortierella renispora</name>
    <dbReference type="NCBI Taxonomy" id="64518"/>
    <lineage>
        <taxon>Eukaryota</taxon>
        <taxon>Fungi</taxon>
        <taxon>Fungi incertae sedis</taxon>
        <taxon>Mucoromycota</taxon>
        <taxon>Mortierellomycotina</taxon>
        <taxon>Mortierellomycetes</taxon>
        <taxon>Mortierellales</taxon>
        <taxon>Mortierellaceae</taxon>
        <taxon>Mortierella</taxon>
    </lineage>
</organism>
<feature type="region of interest" description="Disordered" evidence="1">
    <location>
        <begin position="1"/>
        <end position="27"/>
    </location>
</feature>
<feature type="compositionally biased region" description="Low complexity" evidence="1">
    <location>
        <begin position="504"/>
        <end position="518"/>
    </location>
</feature>
<feature type="domain" description="F-box" evidence="2">
    <location>
        <begin position="72"/>
        <end position="109"/>
    </location>
</feature>
<evidence type="ECO:0000256" key="1">
    <source>
        <dbReference type="SAM" id="MobiDB-lite"/>
    </source>
</evidence>
<sequence length="629" mass="69624">MPRRSKRRHDGGAVIPSERNAPMECEAPVCDATQPMDPVNAPKCTPVTPSDNSTPTPATSIPLMQSRLFDVPEIVRSIAEFLDKPTLAASCRVSRTWAILCTPLLWKHIGDKDWRDGRFCAAIKSQSHYIQSMRCEDWTDYEEILLCSLPRLKAIAFQGSKEPMATKTKILEKLCKSLTSLVLNTVAYRLTTDTVRAIQRMENLTTLKLVKMDIHFAHLHGILEHCDGLQFFSVSSVQIHSFDNDRTLPVTRIRYLALKEVDISLKDLFTLLKKCPDLLELSLARNEELAFSTEFFQLLKEFCPQLYGLDVGSCKLISKETFGALFATLSQLTVLNLAGTVVADEELLSLAQHCKGLVRLDIQYCTAITSKGLHRFLALSGSSLRHLEASGITIDPHTFDGRAWKCSNLQILFVHIGLVGSVPPRAPTASSVTSGSTDVAFGGTKTGASSTVETTGADCSSSSLATTEVDSPGNDRKRPPTAEGYSYLGPTEYSTARSLVPAVTATSVSSPSTPLSALRDQERDAGEDIEVQHDLHPIQEVCNVQYLGLMGYGPKLTCGSANQLIRGFRSVKRLHLLGLYQAFKKEDLEWLVDVLPELCRIDAEKYNISDDLLHWFDHAYPHVRICRHD</sequence>
<evidence type="ECO:0000313" key="5">
    <source>
        <dbReference type="Proteomes" id="UP000738359"/>
    </source>
</evidence>
<gene>
    <name evidence="4" type="ORF">BGZ70_000501</name>
</gene>
<keyword evidence="5" id="KW-1185">Reference proteome</keyword>
<feature type="domain" description="F-box/LRR-repeat protein 15-like leucin rich repeat" evidence="3">
    <location>
        <begin position="301"/>
        <end position="382"/>
    </location>
</feature>
<evidence type="ECO:0000259" key="3">
    <source>
        <dbReference type="Pfam" id="PF25372"/>
    </source>
</evidence>
<feature type="region of interest" description="Disordered" evidence="1">
    <location>
        <begin position="504"/>
        <end position="523"/>
    </location>
</feature>